<gene>
    <name evidence="2" type="ORF">DRJ04_04495</name>
</gene>
<feature type="domain" description="DUF4367" evidence="1">
    <location>
        <begin position="4"/>
        <end position="46"/>
    </location>
</feature>
<name>A0A662DHD9_UNCAE</name>
<reference evidence="2 3" key="1">
    <citation type="submission" date="2018-06" db="EMBL/GenBank/DDBJ databases">
        <title>Extensive metabolic versatility and redundancy in microbially diverse, dynamic hydrothermal sediments.</title>
        <authorList>
            <person name="Dombrowski N."/>
            <person name="Teske A."/>
            <person name="Baker B.J."/>
        </authorList>
    </citation>
    <scope>NUCLEOTIDE SEQUENCE [LARGE SCALE GENOMIC DNA]</scope>
    <source>
        <strain evidence="2">B3_G15</strain>
    </source>
</reference>
<organism evidence="2 3">
    <name type="scientific">Aerophobetes bacterium</name>
    <dbReference type="NCBI Taxonomy" id="2030807"/>
    <lineage>
        <taxon>Bacteria</taxon>
        <taxon>Candidatus Aerophobota</taxon>
    </lineage>
</organism>
<dbReference type="EMBL" id="QMQA01000102">
    <property type="protein sequence ID" value="RLE13336.1"/>
    <property type="molecule type" value="Genomic_DNA"/>
</dbReference>
<protein>
    <recommendedName>
        <fullName evidence="1">DUF4367 domain-containing protein</fullName>
    </recommendedName>
</protein>
<dbReference type="InterPro" id="IPR025377">
    <property type="entry name" value="DUF4367"/>
</dbReference>
<dbReference type="Proteomes" id="UP000280417">
    <property type="component" value="Unassembled WGS sequence"/>
</dbReference>
<evidence type="ECO:0000313" key="3">
    <source>
        <dbReference type="Proteomes" id="UP000280417"/>
    </source>
</evidence>
<proteinExistence type="predicted"/>
<dbReference type="AlphaFoldDB" id="A0A662DHD9"/>
<dbReference type="Pfam" id="PF14285">
    <property type="entry name" value="DUF4367"/>
    <property type="match status" value="1"/>
</dbReference>
<comment type="caution">
    <text evidence="2">The sequence shown here is derived from an EMBL/GenBank/DDBJ whole genome shotgun (WGS) entry which is preliminary data.</text>
</comment>
<evidence type="ECO:0000259" key="1">
    <source>
        <dbReference type="Pfam" id="PF14285"/>
    </source>
</evidence>
<accession>A0A662DHD9</accession>
<sequence length="47" mass="5464">MRFGSIKVKVRQSLFGNTLIWSRKGITFVLMGELSVEEMMKIVRSMK</sequence>
<evidence type="ECO:0000313" key="2">
    <source>
        <dbReference type="EMBL" id="RLE13336.1"/>
    </source>
</evidence>